<keyword evidence="2" id="KW-1185">Reference proteome</keyword>
<dbReference type="HOGENOM" id="CLU_064766_0_0_1"/>
<dbReference type="OrthoDB" id="3177929at2759"/>
<organism evidence="1 2">
    <name type="scientific">Amanita muscaria (strain Koide BX008)</name>
    <dbReference type="NCBI Taxonomy" id="946122"/>
    <lineage>
        <taxon>Eukaryota</taxon>
        <taxon>Fungi</taxon>
        <taxon>Dikarya</taxon>
        <taxon>Basidiomycota</taxon>
        <taxon>Agaricomycotina</taxon>
        <taxon>Agaricomycetes</taxon>
        <taxon>Agaricomycetidae</taxon>
        <taxon>Agaricales</taxon>
        <taxon>Pluteineae</taxon>
        <taxon>Amanitaceae</taxon>
        <taxon>Amanita</taxon>
    </lineage>
</organism>
<dbReference type="EMBL" id="KN818228">
    <property type="protein sequence ID" value="KIL68551.1"/>
    <property type="molecule type" value="Genomic_DNA"/>
</dbReference>
<evidence type="ECO:0000313" key="2">
    <source>
        <dbReference type="Proteomes" id="UP000054549"/>
    </source>
</evidence>
<sequence>MSDHSLCSYNEKYQFLPLTCTGTCKVKYRPEDDWDFYLDMSHMQKPIDMSLILPHYRARHQPVNHLMSMFVASETSHMRLKICRPALSSRFYVELRAVSSDITVWLPSDFKGKIYYTGKAKFSAGFVNKIMGNVSFNDDLLCNPCTEDVAVVSTSGHVTFRMWDVRTCSPEVAHKEAMRRMFACVRKAPETAINWDFLLED</sequence>
<accession>A0A0C2XGK6</accession>
<evidence type="ECO:0000313" key="1">
    <source>
        <dbReference type="EMBL" id="KIL68551.1"/>
    </source>
</evidence>
<dbReference type="STRING" id="946122.A0A0C2XGK6"/>
<dbReference type="Proteomes" id="UP000054549">
    <property type="component" value="Unassembled WGS sequence"/>
</dbReference>
<proteinExistence type="predicted"/>
<gene>
    <name evidence="1" type="ORF">M378DRAFT_8607</name>
</gene>
<dbReference type="AlphaFoldDB" id="A0A0C2XGK6"/>
<dbReference type="InParanoid" id="A0A0C2XGK6"/>
<reference evidence="1 2" key="1">
    <citation type="submission" date="2014-04" db="EMBL/GenBank/DDBJ databases">
        <title>Evolutionary Origins and Diversification of the Mycorrhizal Mutualists.</title>
        <authorList>
            <consortium name="DOE Joint Genome Institute"/>
            <consortium name="Mycorrhizal Genomics Consortium"/>
            <person name="Kohler A."/>
            <person name="Kuo A."/>
            <person name="Nagy L.G."/>
            <person name="Floudas D."/>
            <person name="Copeland A."/>
            <person name="Barry K.W."/>
            <person name="Cichocki N."/>
            <person name="Veneault-Fourrey C."/>
            <person name="LaButti K."/>
            <person name="Lindquist E.A."/>
            <person name="Lipzen A."/>
            <person name="Lundell T."/>
            <person name="Morin E."/>
            <person name="Murat C."/>
            <person name="Riley R."/>
            <person name="Ohm R."/>
            <person name="Sun H."/>
            <person name="Tunlid A."/>
            <person name="Henrissat B."/>
            <person name="Grigoriev I.V."/>
            <person name="Hibbett D.S."/>
            <person name="Martin F."/>
        </authorList>
    </citation>
    <scope>NUCLEOTIDE SEQUENCE [LARGE SCALE GENOMIC DNA]</scope>
    <source>
        <strain evidence="1 2">Koide BX008</strain>
    </source>
</reference>
<protein>
    <submittedName>
        <fullName evidence="1">Uncharacterized protein</fullName>
    </submittedName>
</protein>
<name>A0A0C2XGK6_AMAMK</name>